<evidence type="ECO:0000256" key="3">
    <source>
        <dbReference type="ARBA" id="ARBA00022598"/>
    </source>
</evidence>
<dbReference type="InterPro" id="IPR006195">
    <property type="entry name" value="aa-tRNA-synth_II"/>
</dbReference>
<comment type="subcellular location">
    <subcellularLocation>
        <location evidence="8">Cytoplasm</location>
    </subcellularLocation>
</comment>
<dbReference type="Gene3D" id="3.40.50.800">
    <property type="entry name" value="Anticodon-binding domain"/>
    <property type="match status" value="1"/>
</dbReference>
<evidence type="ECO:0000313" key="10">
    <source>
        <dbReference type="EMBL" id="MBK3332909.1"/>
    </source>
</evidence>
<organism evidence="10 11">
    <name type="scientific">Persephonella atlantica</name>
    <dbReference type="NCBI Taxonomy" id="2699429"/>
    <lineage>
        <taxon>Bacteria</taxon>
        <taxon>Pseudomonadati</taxon>
        <taxon>Aquificota</taxon>
        <taxon>Aquificia</taxon>
        <taxon>Aquificales</taxon>
        <taxon>Hydrogenothermaceae</taxon>
        <taxon>Persephonella</taxon>
    </lineage>
</organism>
<dbReference type="HAMAP" id="MF_00127">
    <property type="entry name" value="His_tRNA_synth"/>
    <property type="match status" value="1"/>
</dbReference>
<dbReference type="SUPFAM" id="SSF52954">
    <property type="entry name" value="Class II aaRS ABD-related"/>
    <property type="match status" value="1"/>
</dbReference>
<dbReference type="Pfam" id="PF13393">
    <property type="entry name" value="tRNA-synt_His"/>
    <property type="match status" value="1"/>
</dbReference>
<keyword evidence="4 8" id="KW-0547">Nucleotide-binding</keyword>
<evidence type="ECO:0000256" key="4">
    <source>
        <dbReference type="ARBA" id="ARBA00022741"/>
    </source>
</evidence>
<protein>
    <recommendedName>
        <fullName evidence="8">Histidine--tRNA ligase</fullName>
        <ecNumber evidence="8">6.1.1.21</ecNumber>
    </recommendedName>
    <alternativeName>
        <fullName evidence="8">Histidyl-tRNA synthetase</fullName>
        <shortName evidence="8">HisRS</shortName>
    </alternativeName>
</protein>
<dbReference type="InterPro" id="IPR015807">
    <property type="entry name" value="His-tRNA-ligase"/>
</dbReference>
<evidence type="ECO:0000256" key="6">
    <source>
        <dbReference type="ARBA" id="ARBA00023146"/>
    </source>
</evidence>
<dbReference type="Pfam" id="PF03129">
    <property type="entry name" value="HGTP_anticodon"/>
    <property type="match status" value="1"/>
</dbReference>
<evidence type="ECO:0000256" key="8">
    <source>
        <dbReference type="HAMAP-Rule" id="MF_00127"/>
    </source>
</evidence>
<proteinExistence type="inferred from homology"/>
<evidence type="ECO:0000256" key="5">
    <source>
        <dbReference type="ARBA" id="ARBA00022917"/>
    </source>
</evidence>
<keyword evidence="11" id="KW-1185">Reference proteome</keyword>
<dbReference type="RefSeq" id="WP_200674311.1">
    <property type="nucleotide sequence ID" value="NZ_JAACYA010000002.1"/>
</dbReference>
<comment type="subunit">
    <text evidence="2 8">Homodimer.</text>
</comment>
<dbReference type="SUPFAM" id="SSF55681">
    <property type="entry name" value="Class II aaRS and biotin synthetases"/>
    <property type="match status" value="1"/>
</dbReference>
<comment type="similarity">
    <text evidence="1 8">Belongs to the class-II aminoacyl-tRNA synthetase family.</text>
</comment>
<evidence type="ECO:0000313" key="11">
    <source>
        <dbReference type="Proteomes" id="UP000772812"/>
    </source>
</evidence>
<dbReference type="EC" id="6.1.1.21" evidence="8"/>
<dbReference type="PANTHER" id="PTHR43707:SF1">
    <property type="entry name" value="HISTIDINE--TRNA LIGASE, MITOCHONDRIAL-RELATED"/>
    <property type="match status" value="1"/>
</dbReference>
<dbReference type="PIRSF" id="PIRSF001549">
    <property type="entry name" value="His-tRNA_synth"/>
    <property type="match status" value="1"/>
</dbReference>
<gene>
    <name evidence="8" type="primary">hisS</name>
    <name evidence="10" type="ORF">GWK41_07490</name>
</gene>
<evidence type="ECO:0000256" key="7">
    <source>
        <dbReference type="ARBA" id="ARBA00047639"/>
    </source>
</evidence>
<keyword evidence="8" id="KW-0963">Cytoplasm</keyword>
<sequence length="410" mass="46972">MSEIKKVRGFQDIYGENAKKYRYVVDTARDIFQLYNFSEIILPYVEDVSLFIRSVGEETDIVQKEMYVFEDRGGRKVALRPEGTASAVRAFIEERLYAKGGYHKLFYEGAMFRYERPQAGRYRQFHQIGAEIFGVDSPVSDAELIKMVRDILDALGIKARLEINTLGDFESRKEYVRVLKEYLKKVENSLCEDCRKRIDRNPLRVLDCKVETCREVIREAPVLIDFLSDKSLERFEKLKEYLNGLGVEYIFNPRLVRGLDYYTDTVFEFITDKIGAQGTVAAGGRYDTLVKQLGGPDTPALGFAAGIERLMLLVENLPIERKPVVVIPVVSEFNIDALKVAEKLREKGIKTEFVLKEGSLKSRMKLANKTGAEFVVFVSEKPELKDMETGEQEQFDNVENLIDVLVEKVV</sequence>
<reference evidence="10 11" key="1">
    <citation type="journal article" date="2021" name="Syst. Appl. Microbiol.">
        <title>Persephonella atlantica sp. nov.: How to adapt to physico-chemical gradients in high temperature hydrothermal habitats.</title>
        <authorList>
            <person name="Francois D.X."/>
            <person name="Godfroy A."/>
            <person name="Mathien C."/>
            <person name="Aube J."/>
            <person name="Cathalot C."/>
            <person name="Lesongeur F."/>
            <person name="L'Haridon S."/>
            <person name="Philippon X."/>
            <person name="Roussel E.G."/>
        </authorList>
    </citation>
    <scope>NUCLEOTIDE SEQUENCE [LARGE SCALE GENOMIC DNA]</scope>
    <source>
        <strain evidence="10 11">MO1340</strain>
    </source>
</reference>
<dbReference type="InterPro" id="IPR004516">
    <property type="entry name" value="HisRS/HisZ"/>
</dbReference>
<dbReference type="NCBIfam" id="TIGR00442">
    <property type="entry name" value="hisS"/>
    <property type="match status" value="1"/>
</dbReference>
<dbReference type="Proteomes" id="UP000772812">
    <property type="component" value="Unassembled WGS sequence"/>
</dbReference>
<comment type="caution">
    <text evidence="10">The sequence shown here is derived from an EMBL/GenBank/DDBJ whole genome shotgun (WGS) entry which is preliminary data.</text>
</comment>
<keyword evidence="3 8" id="KW-0436">Ligase</keyword>
<dbReference type="CDD" id="cd00773">
    <property type="entry name" value="HisRS-like_core"/>
    <property type="match status" value="1"/>
</dbReference>
<dbReference type="Gene3D" id="3.30.930.10">
    <property type="entry name" value="Bira Bifunctional Protein, Domain 2"/>
    <property type="match status" value="1"/>
</dbReference>
<evidence type="ECO:0000256" key="1">
    <source>
        <dbReference type="ARBA" id="ARBA00008226"/>
    </source>
</evidence>
<accession>A0ABS1GIZ3</accession>
<keyword evidence="8" id="KW-0067">ATP-binding</keyword>
<evidence type="ECO:0000259" key="9">
    <source>
        <dbReference type="PROSITE" id="PS50862"/>
    </source>
</evidence>
<dbReference type="GO" id="GO:0004821">
    <property type="term" value="F:histidine-tRNA ligase activity"/>
    <property type="evidence" value="ECO:0007669"/>
    <property type="project" value="UniProtKB-EC"/>
</dbReference>
<keyword evidence="5 8" id="KW-0648">Protein biosynthesis</keyword>
<dbReference type="PROSITE" id="PS50862">
    <property type="entry name" value="AA_TRNA_LIGASE_II"/>
    <property type="match status" value="1"/>
</dbReference>
<evidence type="ECO:0000256" key="2">
    <source>
        <dbReference type="ARBA" id="ARBA00011738"/>
    </source>
</evidence>
<dbReference type="InterPro" id="IPR036621">
    <property type="entry name" value="Anticodon-bd_dom_sf"/>
</dbReference>
<dbReference type="InterPro" id="IPR041715">
    <property type="entry name" value="HisRS-like_core"/>
</dbReference>
<feature type="domain" description="Aminoacyl-transfer RNA synthetases class-II family profile" evidence="9">
    <location>
        <begin position="1"/>
        <end position="323"/>
    </location>
</feature>
<dbReference type="InterPro" id="IPR045864">
    <property type="entry name" value="aa-tRNA-synth_II/BPL/LPL"/>
</dbReference>
<name>A0ABS1GIZ3_9AQUI</name>
<dbReference type="EMBL" id="JAACYA010000002">
    <property type="protein sequence ID" value="MBK3332909.1"/>
    <property type="molecule type" value="Genomic_DNA"/>
</dbReference>
<comment type="catalytic activity">
    <reaction evidence="7 8">
        <text>tRNA(His) + L-histidine + ATP = L-histidyl-tRNA(His) + AMP + diphosphate + H(+)</text>
        <dbReference type="Rhea" id="RHEA:17313"/>
        <dbReference type="Rhea" id="RHEA-COMP:9665"/>
        <dbReference type="Rhea" id="RHEA-COMP:9689"/>
        <dbReference type="ChEBI" id="CHEBI:15378"/>
        <dbReference type="ChEBI" id="CHEBI:30616"/>
        <dbReference type="ChEBI" id="CHEBI:33019"/>
        <dbReference type="ChEBI" id="CHEBI:57595"/>
        <dbReference type="ChEBI" id="CHEBI:78442"/>
        <dbReference type="ChEBI" id="CHEBI:78527"/>
        <dbReference type="ChEBI" id="CHEBI:456215"/>
        <dbReference type="EC" id="6.1.1.21"/>
    </reaction>
</comment>
<dbReference type="PANTHER" id="PTHR43707">
    <property type="entry name" value="HISTIDYL-TRNA SYNTHETASE"/>
    <property type="match status" value="1"/>
</dbReference>
<keyword evidence="6 8" id="KW-0030">Aminoacyl-tRNA synthetase</keyword>
<dbReference type="InterPro" id="IPR004154">
    <property type="entry name" value="Anticodon-bd"/>
</dbReference>